<gene>
    <name evidence="12" type="primary">htpX</name>
    <name evidence="14" type="ORF">UX33_C0013G0004</name>
</gene>
<dbReference type="InterPro" id="IPR001915">
    <property type="entry name" value="Peptidase_M48"/>
</dbReference>
<keyword evidence="11 12" id="KW-0472">Membrane</keyword>
<evidence type="ECO:0000256" key="4">
    <source>
        <dbReference type="ARBA" id="ARBA00022670"/>
    </source>
</evidence>
<feature type="domain" description="Peptidase M48" evidence="13">
    <location>
        <begin position="78"/>
        <end position="301"/>
    </location>
</feature>
<keyword evidence="9 12" id="KW-1133">Transmembrane helix</keyword>
<sequence>MATLYTHKDKNIQKTWFLMAGFLAFVILVAWGFSQIYGNPGILYFGVIFAVVTNVLSYWYSDKLVLAMSHARPIEFKDNPELYRIVENLCITAGLPLPKIYIINEMSPNAFATGRNPEHAVIAVTKGLLQRLNRTELEGVLAHELSHIGNRDMLVSTVAVVLVGFIALMSDWFLRISFWGGGRRSERRENGGGQGQAILMIAGIILAILAPIIASLMRLAISRKREFLADASGALLTRYPEGLAAALEKISADPTPLTVANNATAHLFIDDPLKKEGRTHWFAKLFMTHPPIEDRIRALRSLNF</sequence>
<evidence type="ECO:0000256" key="7">
    <source>
        <dbReference type="ARBA" id="ARBA00022801"/>
    </source>
</evidence>
<name>A0A0G1RN18_9BACT</name>
<evidence type="ECO:0000256" key="5">
    <source>
        <dbReference type="ARBA" id="ARBA00022692"/>
    </source>
</evidence>
<keyword evidence="3 12" id="KW-1003">Cell membrane</keyword>
<proteinExistence type="inferred from homology"/>
<evidence type="ECO:0000256" key="2">
    <source>
        <dbReference type="ARBA" id="ARBA00009779"/>
    </source>
</evidence>
<evidence type="ECO:0000256" key="10">
    <source>
        <dbReference type="ARBA" id="ARBA00023049"/>
    </source>
</evidence>
<dbReference type="Gene3D" id="3.30.2010.10">
    <property type="entry name" value="Metalloproteases ('zincins'), catalytic domain"/>
    <property type="match status" value="1"/>
</dbReference>
<evidence type="ECO:0000256" key="1">
    <source>
        <dbReference type="ARBA" id="ARBA00004651"/>
    </source>
</evidence>
<keyword evidence="5 12" id="KW-0812">Transmembrane</keyword>
<dbReference type="PANTHER" id="PTHR43221:SF1">
    <property type="entry name" value="PROTEASE HTPX"/>
    <property type="match status" value="1"/>
</dbReference>
<dbReference type="EC" id="3.4.24.-" evidence="12"/>
<evidence type="ECO:0000259" key="13">
    <source>
        <dbReference type="Pfam" id="PF01435"/>
    </source>
</evidence>
<dbReference type="InterPro" id="IPR050083">
    <property type="entry name" value="HtpX_protease"/>
</dbReference>
<dbReference type="HAMAP" id="MF_00188">
    <property type="entry name" value="Pept_M48_protease_HtpX"/>
    <property type="match status" value="1"/>
</dbReference>
<feature type="active site" evidence="12">
    <location>
        <position position="144"/>
    </location>
</feature>
<dbReference type="Proteomes" id="UP000034569">
    <property type="component" value="Unassembled WGS sequence"/>
</dbReference>
<keyword evidence="7 12" id="KW-0378">Hydrolase</keyword>
<keyword evidence="8 12" id="KW-0862">Zinc</keyword>
<dbReference type="CDD" id="cd07340">
    <property type="entry name" value="M48B_Htpx_like"/>
    <property type="match status" value="1"/>
</dbReference>
<feature type="binding site" evidence="12">
    <location>
        <position position="143"/>
    </location>
    <ligand>
        <name>Zn(2+)</name>
        <dbReference type="ChEBI" id="CHEBI:29105"/>
        <note>catalytic</note>
    </ligand>
</feature>
<feature type="transmembrane region" description="Helical" evidence="12">
    <location>
        <begin position="16"/>
        <end position="36"/>
    </location>
</feature>
<dbReference type="Pfam" id="PF01435">
    <property type="entry name" value="Peptidase_M48"/>
    <property type="match status" value="1"/>
</dbReference>
<keyword evidence="4 12" id="KW-0645">Protease</keyword>
<comment type="subcellular location">
    <subcellularLocation>
        <location evidence="1 12">Cell membrane</location>
        <topology evidence="1 12">Multi-pass membrane protein</topology>
    </subcellularLocation>
</comment>
<evidence type="ECO:0000256" key="6">
    <source>
        <dbReference type="ARBA" id="ARBA00022723"/>
    </source>
</evidence>
<accession>A0A0G1RN18</accession>
<dbReference type="GO" id="GO:0008270">
    <property type="term" value="F:zinc ion binding"/>
    <property type="evidence" value="ECO:0007669"/>
    <property type="project" value="UniProtKB-UniRule"/>
</dbReference>
<reference evidence="14 15" key="1">
    <citation type="journal article" date="2015" name="Nature">
        <title>rRNA introns, odd ribosomes, and small enigmatic genomes across a large radiation of phyla.</title>
        <authorList>
            <person name="Brown C.T."/>
            <person name="Hug L.A."/>
            <person name="Thomas B.C."/>
            <person name="Sharon I."/>
            <person name="Castelle C.J."/>
            <person name="Singh A."/>
            <person name="Wilkins M.J."/>
            <person name="Williams K.H."/>
            <person name="Banfield J.F."/>
        </authorList>
    </citation>
    <scope>NUCLEOTIDE SEQUENCE [LARGE SCALE GENOMIC DNA]</scope>
</reference>
<protein>
    <recommendedName>
        <fullName evidence="12">Protease HtpX homolog</fullName>
        <ecNumber evidence="12">3.4.24.-</ecNumber>
    </recommendedName>
</protein>
<evidence type="ECO:0000256" key="9">
    <source>
        <dbReference type="ARBA" id="ARBA00022989"/>
    </source>
</evidence>
<comment type="cofactor">
    <cofactor evidence="12">
        <name>Zn(2+)</name>
        <dbReference type="ChEBI" id="CHEBI:29105"/>
    </cofactor>
    <text evidence="12">Binds 1 zinc ion per subunit.</text>
</comment>
<dbReference type="PANTHER" id="PTHR43221">
    <property type="entry name" value="PROTEASE HTPX"/>
    <property type="match status" value="1"/>
</dbReference>
<evidence type="ECO:0000256" key="8">
    <source>
        <dbReference type="ARBA" id="ARBA00022833"/>
    </source>
</evidence>
<dbReference type="GO" id="GO:0005886">
    <property type="term" value="C:plasma membrane"/>
    <property type="evidence" value="ECO:0007669"/>
    <property type="project" value="UniProtKB-SubCell"/>
</dbReference>
<evidence type="ECO:0000256" key="3">
    <source>
        <dbReference type="ARBA" id="ARBA00022475"/>
    </source>
</evidence>
<feature type="transmembrane region" description="Helical" evidence="12">
    <location>
        <begin position="194"/>
        <end position="217"/>
    </location>
</feature>
<feature type="transmembrane region" description="Helical" evidence="12">
    <location>
        <begin position="42"/>
        <end position="60"/>
    </location>
</feature>
<evidence type="ECO:0000256" key="12">
    <source>
        <dbReference type="HAMAP-Rule" id="MF_00188"/>
    </source>
</evidence>
<evidence type="ECO:0000313" key="14">
    <source>
        <dbReference type="EMBL" id="KKU22320.1"/>
    </source>
</evidence>
<feature type="transmembrane region" description="Helical" evidence="12">
    <location>
        <begin position="153"/>
        <end position="174"/>
    </location>
</feature>
<evidence type="ECO:0000256" key="11">
    <source>
        <dbReference type="ARBA" id="ARBA00023136"/>
    </source>
</evidence>
<comment type="similarity">
    <text evidence="2 12">Belongs to the peptidase M48B family.</text>
</comment>
<keyword evidence="6 12" id="KW-0479">Metal-binding</keyword>
<dbReference type="AlphaFoldDB" id="A0A0G1RN18"/>
<dbReference type="GO" id="GO:0004222">
    <property type="term" value="F:metalloendopeptidase activity"/>
    <property type="evidence" value="ECO:0007669"/>
    <property type="project" value="UniProtKB-UniRule"/>
</dbReference>
<dbReference type="InterPro" id="IPR022919">
    <property type="entry name" value="Pept_M48_protease_HtpX"/>
</dbReference>
<comment type="caution">
    <text evidence="14">The sequence shown here is derived from an EMBL/GenBank/DDBJ whole genome shotgun (WGS) entry which is preliminary data.</text>
</comment>
<dbReference type="GO" id="GO:0006508">
    <property type="term" value="P:proteolysis"/>
    <property type="evidence" value="ECO:0007669"/>
    <property type="project" value="UniProtKB-KW"/>
</dbReference>
<feature type="binding site" evidence="12">
    <location>
        <position position="147"/>
    </location>
    <ligand>
        <name>Zn(2+)</name>
        <dbReference type="ChEBI" id="CHEBI:29105"/>
        <note>catalytic</note>
    </ligand>
</feature>
<keyword evidence="10 12" id="KW-0482">Metalloprotease</keyword>
<feature type="binding site" evidence="12">
    <location>
        <position position="226"/>
    </location>
    <ligand>
        <name>Zn(2+)</name>
        <dbReference type="ChEBI" id="CHEBI:29105"/>
        <note>catalytic</note>
    </ligand>
</feature>
<dbReference type="EMBL" id="LCLU01000013">
    <property type="protein sequence ID" value="KKU22320.1"/>
    <property type="molecule type" value="Genomic_DNA"/>
</dbReference>
<organism evidence="14 15">
    <name type="scientific">Candidatus Azambacteria bacterium GW2011_GWC1_46_13</name>
    <dbReference type="NCBI Taxonomy" id="1618619"/>
    <lineage>
        <taxon>Bacteria</taxon>
        <taxon>Candidatus Azamiibacteriota</taxon>
    </lineage>
</organism>
<evidence type="ECO:0000313" key="15">
    <source>
        <dbReference type="Proteomes" id="UP000034569"/>
    </source>
</evidence>